<evidence type="ECO:0000313" key="3">
    <source>
        <dbReference type="Proteomes" id="UP000694660"/>
    </source>
</evidence>
<gene>
    <name evidence="2" type="ORF">I8J34_20660</name>
</gene>
<evidence type="ECO:0000256" key="1">
    <source>
        <dbReference type="SAM" id="SignalP"/>
    </source>
</evidence>
<evidence type="ECO:0008006" key="4">
    <source>
        <dbReference type="Google" id="ProtNLM"/>
    </source>
</evidence>
<dbReference type="PANTHER" id="PTHR35271">
    <property type="entry name" value="ABC TRANSPORTER, SUBSTRATE-BINDING LIPOPROTEIN-RELATED"/>
    <property type="match status" value="1"/>
</dbReference>
<dbReference type="PANTHER" id="PTHR35271:SF1">
    <property type="entry name" value="ABC TRANSPORTER, SUBSTRATE-BINDING LIPOPROTEIN"/>
    <property type="match status" value="1"/>
</dbReference>
<dbReference type="EMBL" id="JAEKFT010000033">
    <property type="protein sequence ID" value="MBT0963605.1"/>
    <property type="molecule type" value="Genomic_DNA"/>
</dbReference>
<sequence>MRTPVHSLLAAALMLLAADAPVWADSGPSLARIETPIFHNRLYTLAANTETILPSAEAGRIAVVYPDLGEPYRSVFQQILSGIELTAPDRVVRVALSNPETPGQLADTLQKNGATVVIALGRHGLKAASALPAAFPVVGGAVLAAPDDGPGATALVSLTPDPRLLFQHLKQLAPSVRRVFTVYSARQNDWLIAHAKKAAKAQGLELVTIETDDLRIALQRFREITESADPARDAIWLPQDTAVLDDQVVLPFVLQQAWDRSLIVFSSTLAHVRRGALFALYPDNIDMGRQLATTALALGNTPGQARTVQPLREVRLALNTRTAGHLGITLETSLKDVALLFPVR</sequence>
<dbReference type="Gene3D" id="3.40.50.2300">
    <property type="match status" value="1"/>
</dbReference>
<protein>
    <recommendedName>
        <fullName evidence="4">ABC transporter substrate-binding protein</fullName>
    </recommendedName>
</protein>
<keyword evidence="1" id="KW-0732">Signal</keyword>
<keyword evidence="3" id="KW-1185">Reference proteome</keyword>
<comment type="caution">
    <text evidence="2">The sequence shown here is derived from an EMBL/GenBank/DDBJ whole genome shotgun (WGS) entry which is preliminary data.</text>
</comment>
<feature type="chain" id="PRO_5037622657" description="ABC transporter substrate-binding protein" evidence="1">
    <location>
        <begin position="25"/>
        <end position="344"/>
    </location>
</feature>
<dbReference type="InterPro" id="IPR007487">
    <property type="entry name" value="ABC_transpt-TYRBP-like"/>
</dbReference>
<dbReference type="AlphaFoldDB" id="A0A944DC99"/>
<reference evidence="3" key="1">
    <citation type="journal article" date="2022" name="ISME J.">
        <title>Genetic and phylogenetic analysis of dissimilatory iodate-reducing bacteria identifies potential niches across the world's oceans.</title>
        <authorList>
            <person name="Reyes-Umana V."/>
            <person name="Henning Z."/>
            <person name="Lee K."/>
            <person name="Barnum T.P."/>
            <person name="Coates J.D."/>
        </authorList>
    </citation>
    <scope>NUCLEOTIDE SEQUENCE [LARGE SCALE GENOMIC DNA]</scope>
    <source>
        <strain evidence="3">IR12</strain>
    </source>
</reference>
<accession>A0A944DC99</accession>
<name>A0A944DC99_DENI1</name>
<dbReference type="RefSeq" id="WP_214363536.1">
    <property type="nucleotide sequence ID" value="NZ_JAEKFT010000033.1"/>
</dbReference>
<feature type="signal peptide" evidence="1">
    <location>
        <begin position="1"/>
        <end position="24"/>
    </location>
</feature>
<dbReference type="Proteomes" id="UP000694660">
    <property type="component" value="Unassembled WGS sequence"/>
</dbReference>
<proteinExistence type="predicted"/>
<organism evidence="2 3">
    <name type="scientific">Denitromonas iodatirespirans</name>
    <dbReference type="NCBI Taxonomy" id="2795389"/>
    <lineage>
        <taxon>Bacteria</taxon>
        <taxon>Pseudomonadati</taxon>
        <taxon>Pseudomonadota</taxon>
        <taxon>Betaproteobacteria</taxon>
        <taxon>Rhodocyclales</taxon>
        <taxon>Zoogloeaceae</taxon>
        <taxon>Denitromonas</taxon>
    </lineage>
</organism>
<evidence type="ECO:0000313" key="2">
    <source>
        <dbReference type="EMBL" id="MBT0963605.1"/>
    </source>
</evidence>
<dbReference type="Pfam" id="PF04392">
    <property type="entry name" value="ABC_sub_bind"/>
    <property type="match status" value="1"/>
</dbReference>